<dbReference type="eggNOG" id="COG4736">
    <property type="taxonomic scope" value="Bacteria"/>
</dbReference>
<proteinExistence type="predicted"/>
<organism evidence="2 3">
    <name type="scientific">Campylobacter jejuni subsp. jejuni serotype O:23/36 (strain 81-176)</name>
    <dbReference type="NCBI Taxonomy" id="354242"/>
    <lineage>
        <taxon>Bacteria</taxon>
        <taxon>Pseudomonadati</taxon>
        <taxon>Campylobacterota</taxon>
        <taxon>Epsilonproteobacteria</taxon>
        <taxon>Campylobacterales</taxon>
        <taxon>Campylobacteraceae</taxon>
        <taxon>Campylobacter</taxon>
    </lineage>
</organism>
<dbReference type="InterPro" id="IPR008621">
    <property type="entry name" value="Cbb3-typ_cyt_oxidase_comp"/>
</dbReference>
<dbReference type="HOGENOM" id="CLU_2477538_0_0_7"/>
<protein>
    <submittedName>
        <fullName evidence="2">Cytochrome c oxidase, cbb3-type, subunit IV</fullName>
        <ecNumber evidence="2">1.9.3.1</ecNumber>
    </submittedName>
</protein>
<dbReference type="Pfam" id="PF05545">
    <property type="entry name" value="FixQ"/>
    <property type="match status" value="1"/>
</dbReference>
<dbReference type="NCBIfam" id="TIGR02736">
    <property type="entry name" value="cbb3_Q_epsi"/>
    <property type="match status" value="1"/>
</dbReference>
<evidence type="ECO:0000313" key="2">
    <source>
        <dbReference type="EMBL" id="EAQ72682.2"/>
    </source>
</evidence>
<keyword evidence="1" id="KW-0472">Membrane</keyword>
<reference evidence="3" key="1">
    <citation type="submission" date="2006-12" db="EMBL/GenBank/DDBJ databases">
        <authorList>
            <person name="Fouts D.E."/>
            <person name="Nelson K.E."/>
            <person name="Sebastian Y."/>
        </authorList>
    </citation>
    <scope>NUCLEOTIDE SEQUENCE [LARGE SCALE GENOMIC DNA]</scope>
    <source>
        <strain evidence="3">81-176</strain>
    </source>
</reference>
<gene>
    <name evidence="2" type="primary">ccoQ</name>
    <name evidence="2" type="ordered locus">CJJ81176_1480</name>
</gene>
<keyword evidence="2" id="KW-0560">Oxidoreductase</keyword>
<dbReference type="InterPro" id="IPR014107">
    <property type="entry name" value="Cyt_c_oxidase_cbb3_CcoQ"/>
</dbReference>
<dbReference type="Proteomes" id="UP000000646">
    <property type="component" value="Chromosome"/>
</dbReference>
<evidence type="ECO:0000256" key="1">
    <source>
        <dbReference type="SAM" id="Phobius"/>
    </source>
</evidence>
<keyword evidence="1" id="KW-0812">Transmembrane</keyword>
<dbReference type="EC" id="1.9.3.1" evidence="2"/>
<keyword evidence="1" id="KW-1133">Transmembrane helix</keyword>
<sequence>MMEHLSIVFDVIKNLITFDLATVQKHEWEIFQGYGFFALVMFLSIVLYAYLYHLYRTEKKGERNYENYANLALKDDIDDSVLESKRSA</sequence>
<dbReference type="GO" id="GO:0016491">
    <property type="term" value="F:oxidoreductase activity"/>
    <property type="evidence" value="ECO:0007669"/>
    <property type="project" value="UniProtKB-KW"/>
</dbReference>
<dbReference type="EMBL" id="CP000538">
    <property type="protein sequence ID" value="EAQ72682.2"/>
    <property type="molecule type" value="Genomic_DNA"/>
</dbReference>
<dbReference type="KEGG" id="cjj:CJJ81176_1480"/>
<feature type="transmembrane region" description="Helical" evidence="1">
    <location>
        <begin position="34"/>
        <end position="55"/>
    </location>
</feature>
<accession>A0A0H3PAI1</accession>
<dbReference type="AlphaFoldDB" id="A0A0H3PAI1"/>
<evidence type="ECO:0000313" key="3">
    <source>
        <dbReference type="Proteomes" id="UP000000646"/>
    </source>
</evidence>
<name>A0A0H3PAI1_CAMJJ</name>